<evidence type="ECO:0000313" key="1">
    <source>
        <dbReference type="EMBL" id="CAA9573454.1"/>
    </source>
</evidence>
<organism evidence="1">
    <name type="scientific">uncultured Thermomicrobiales bacterium</name>
    <dbReference type="NCBI Taxonomy" id="1645740"/>
    <lineage>
        <taxon>Bacteria</taxon>
        <taxon>Pseudomonadati</taxon>
        <taxon>Thermomicrobiota</taxon>
        <taxon>Thermomicrobia</taxon>
        <taxon>Thermomicrobiales</taxon>
        <taxon>environmental samples</taxon>
    </lineage>
</organism>
<dbReference type="EC" id="3.2.1.23" evidence="1"/>
<keyword evidence="1" id="KW-0378">Hydrolase</keyword>
<dbReference type="GO" id="GO:0004565">
    <property type="term" value="F:beta-galactosidase activity"/>
    <property type="evidence" value="ECO:0007669"/>
    <property type="project" value="UniProtKB-EC"/>
</dbReference>
<accession>A0A6J4VAL6</accession>
<dbReference type="Gene3D" id="3.40.50.880">
    <property type="match status" value="1"/>
</dbReference>
<dbReference type="CDD" id="cd03143">
    <property type="entry name" value="A4_beta-galactosidase_middle_domain"/>
    <property type="match status" value="1"/>
</dbReference>
<dbReference type="SUPFAM" id="SSF51445">
    <property type="entry name" value="(Trans)glycosidases"/>
    <property type="match status" value="1"/>
</dbReference>
<proteinExistence type="predicted"/>
<dbReference type="Gene3D" id="3.20.20.80">
    <property type="entry name" value="Glycosidases"/>
    <property type="match status" value="1"/>
</dbReference>
<gene>
    <name evidence="1" type="ORF">AVDCRST_MAG33-2783</name>
</gene>
<dbReference type="Pfam" id="PF14871">
    <property type="entry name" value="GHL6"/>
    <property type="match status" value="1"/>
</dbReference>
<name>A0A6J4VAL6_9BACT</name>
<dbReference type="EMBL" id="CADCWK010000343">
    <property type="protein sequence ID" value="CAA9573454.1"/>
    <property type="molecule type" value="Genomic_DNA"/>
</dbReference>
<dbReference type="PANTHER" id="PTHR43405:SF1">
    <property type="entry name" value="GLYCOSYL HYDROLASE DIGH"/>
    <property type="match status" value="1"/>
</dbReference>
<protein>
    <submittedName>
        <fullName evidence="1">Beta-galactosidase</fullName>
        <ecNumber evidence="1">3.2.1.23</ecNumber>
    </submittedName>
</protein>
<reference evidence="1" key="1">
    <citation type="submission" date="2020-02" db="EMBL/GenBank/DDBJ databases">
        <authorList>
            <person name="Meier V. D."/>
        </authorList>
    </citation>
    <scope>NUCLEOTIDE SEQUENCE</scope>
    <source>
        <strain evidence="1">AVDCRST_MAG33</strain>
    </source>
</reference>
<dbReference type="AlphaFoldDB" id="A0A6J4VAL6"/>
<sequence length="709" mass="78996">MPRETATHGSGVTQRSADWPRTANRWVQLTLAEDDPAHFDLDFWVGLMRDTRANAVCMSAGGYIAYYPTAIPFHYRSRFLGETDPFGAIVDSARQLEMHVMARVDPHAIHADAAEAHPEWLARDQDGKPLEHWSFPGIWLTCPFSPYHREFITDVARELVRDYDIDAIFANRWEGHGGISYSEHARRGFRDDTGFDLPVRAGDTSDPAWQAYVPWRRRRLSELVAIWDDAVREIRPHARFIPNIGSLGVRDMDRDLIQRHYPLFFIDKQGRSGNEAPWSAGRNGKRNRGLFRDRPVGLITSVGPEHHEHRWKDAVSPPEETRTWIVDGFAQGAFPWFTKFNATISDDRWVRPVVEAFTLHAALDPVLGPLPITAEVALLDPTQTDRLLTPADRRERFSHEDGFYQALVEARIPFEFVADQVLSAEELSRFRVLVLANAERLSDAQCATVAAWVESGGSLVMAYQSSLLDETGQARDTFGLAGTIGVDLAGSTRGPVKNNYVALTGQHRLHAGLDGAKRIIGGTRLLPIVAHADTDVPFRFIPDFPDLPMEEVYPRAGPDAPAVVARELPSGGRVVYIGFDIGSLFWEALQDDHGRLIANAVNWALRDDPRVRVEGPGLVDIAVREGEREVAVTLVNLTNPMAMRGAIRETIPLTGQRVTVRLPEGTGTVGARLLVADRAVDVTVQDGHAVVDIPSLDLLEVVHLTWGQE</sequence>
<dbReference type="SUPFAM" id="SSF52317">
    <property type="entry name" value="Class I glutamine amidotransferase-like"/>
    <property type="match status" value="1"/>
</dbReference>
<dbReference type="InterPro" id="IPR029062">
    <property type="entry name" value="Class_I_gatase-like"/>
</dbReference>
<dbReference type="InterPro" id="IPR017853">
    <property type="entry name" value="GH"/>
</dbReference>
<dbReference type="InterPro" id="IPR028212">
    <property type="entry name" value="GHL6"/>
</dbReference>
<dbReference type="InterPro" id="IPR052177">
    <property type="entry name" value="Divisome_Glycosyl_Hydrolase"/>
</dbReference>
<keyword evidence="1" id="KW-0326">Glycosidase</keyword>
<dbReference type="PANTHER" id="PTHR43405">
    <property type="entry name" value="GLYCOSYL HYDROLASE DIGH"/>
    <property type="match status" value="1"/>
</dbReference>